<dbReference type="AlphaFoldDB" id="A0A9N9JIR6"/>
<reference evidence="1" key="1">
    <citation type="submission" date="2021-06" db="EMBL/GenBank/DDBJ databases">
        <authorList>
            <person name="Kallberg Y."/>
            <person name="Tangrot J."/>
            <person name="Rosling A."/>
        </authorList>
    </citation>
    <scope>NUCLEOTIDE SEQUENCE</scope>
    <source>
        <strain evidence="1">MA453B</strain>
    </source>
</reference>
<dbReference type="Proteomes" id="UP000789405">
    <property type="component" value="Unassembled WGS sequence"/>
</dbReference>
<organism evidence="1 2">
    <name type="scientific">Dentiscutata erythropus</name>
    <dbReference type="NCBI Taxonomy" id="1348616"/>
    <lineage>
        <taxon>Eukaryota</taxon>
        <taxon>Fungi</taxon>
        <taxon>Fungi incertae sedis</taxon>
        <taxon>Mucoromycota</taxon>
        <taxon>Glomeromycotina</taxon>
        <taxon>Glomeromycetes</taxon>
        <taxon>Diversisporales</taxon>
        <taxon>Gigasporaceae</taxon>
        <taxon>Dentiscutata</taxon>
    </lineage>
</organism>
<evidence type="ECO:0000313" key="2">
    <source>
        <dbReference type="Proteomes" id="UP000789405"/>
    </source>
</evidence>
<sequence>MSYTIRLRNSSKKAKLKKKLDDGDIEYSYDVFQSKPTSSDHDSIIDNWISSYGVNQQTKNQLNSFKKQKVGKAKKTFNSIIINGKKVSIFIIEFGEEDSDRNREYSEASANVELTSDDKNAKKLINSCFEDLAILALTGGSDSYTLFLE</sequence>
<proteinExistence type="predicted"/>
<accession>A0A9N9JIR6</accession>
<name>A0A9N9JIR6_9GLOM</name>
<keyword evidence="2" id="KW-1185">Reference proteome</keyword>
<gene>
    <name evidence="1" type="ORF">DERYTH_LOCUS19602</name>
</gene>
<evidence type="ECO:0000313" key="1">
    <source>
        <dbReference type="EMBL" id="CAG8780614.1"/>
    </source>
</evidence>
<dbReference type="EMBL" id="CAJVPY010021738">
    <property type="protein sequence ID" value="CAG8780614.1"/>
    <property type="molecule type" value="Genomic_DNA"/>
</dbReference>
<protein>
    <submittedName>
        <fullName evidence="1">19813_t:CDS:1</fullName>
    </submittedName>
</protein>
<dbReference type="OrthoDB" id="2326240at2759"/>
<comment type="caution">
    <text evidence="1">The sequence shown here is derived from an EMBL/GenBank/DDBJ whole genome shotgun (WGS) entry which is preliminary data.</text>
</comment>